<dbReference type="AlphaFoldDB" id="A0A484MSZ1"/>
<evidence type="ECO:0000256" key="2">
    <source>
        <dbReference type="ARBA" id="ARBA00011738"/>
    </source>
</evidence>
<dbReference type="InterPro" id="IPR008906">
    <property type="entry name" value="HATC_C_dom"/>
</dbReference>
<evidence type="ECO:0000256" key="1">
    <source>
        <dbReference type="ARBA" id="ARBA00004123"/>
    </source>
</evidence>
<feature type="compositionally biased region" description="Polar residues" evidence="11">
    <location>
        <begin position="1"/>
        <end position="16"/>
    </location>
</feature>
<keyword evidence="7" id="KW-0238">DNA-binding</keyword>
<evidence type="ECO:0000256" key="5">
    <source>
        <dbReference type="ARBA" id="ARBA00022833"/>
    </source>
</evidence>
<dbReference type="InterPro" id="IPR052035">
    <property type="entry name" value="ZnF_BED_domain_contain"/>
</dbReference>
<dbReference type="SUPFAM" id="SSF57667">
    <property type="entry name" value="beta-beta-alpha zinc fingers"/>
    <property type="match status" value="1"/>
</dbReference>
<evidence type="ECO:0000256" key="6">
    <source>
        <dbReference type="ARBA" id="ARBA00023015"/>
    </source>
</evidence>
<evidence type="ECO:0000256" key="9">
    <source>
        <dbReference type="ARBA" id="ARBA00023242"/>
    </source>
</evidence>
<dbReference type="GO" id="GO:0008270">
    <property type="term" value="F:zinc ion binding"/>
    <property type="evidence" value="ECO:0007669"/>
    <property type="project" value="UniProtKB-KW"/>
</dbReference>
<dbReference type="Proteomes" id="UP000595140">
    <property type="component" value="Unassembled WGS sequence"/>
</dbReference>
<comment type="subunit">
    <text evidence="2">Homodimer.</text>
</comment>
<feature type="domain" description="BED-type" evidence="12">
    <location>
        <begin position="22"/>
        <end position="82"/>
    </location>
</feature>
<dbReference type="GO" id="GO:0046983">
    <property type="term" value="F:protein dimerization activity"/>
    <property type="evidence" value="ECO:0007669"/>
    <property type="project" value="InterPro"/>
</dbReference>
<dbReference type="PANTHER" id="PTHR46481:SF10">
    <property type="entry name" value="ZINC FINGER BED DOMAIN-CONTAINING PROTEIN 39"/>
    <property type="match status" value="1"/>
</dbReference>
<keyword evidence="14" id="KW-1185">Reference proteome</keyword>
<dbReference type="SUPFAM" id="SSF53098">
    <property type="entry name" value="Ribonuclease H-like"/>
    <property type="match status" value="1"/>
</dbReference>
<dbReference type="GO" id="GO:0009791">
    <property type="term" value="P:post-embryonic development"/>
    <property type="evidence" value="ECO:0007669"/>
    <property type="project" value="UniProtKB-ARBA"/>
</dbReference>
<dbReference type="Pfam" id="PF14372">
    <property type="entry name" value="hAT-like_RNase-H"/>
    <property type="match status" value="1"/>
</dbReference>
<dbReference type="PROSITE" id="PS50808">
    <property type="entry name" value="ZF_BED"/>
    <property type="match status" value="1"/>
</dbReference>
<evidence type="ECO:0000259" key="12">
    <source>
        <dbReference type="PROSITE" id="PS50808"/>
    </source>
</evidence>
<dbReference type="InterPro" id="IPR025525">
    <property type="entry name" value="hAT-like_transposase_RNase-H"/>
</dbReference>
<gene>
    <name evidence="13" type="ORF">CCAM_LOCUS33423</name>
</gene>
<reference evidence="13 14" key="1">
    <citation type="submission" date="2018-04" db="EMBL/GenBank/DDBJ databases">
        <authorList>
            <person name="Vogel A."/>
        </authorList>
    </citation>
    <scope>NUCLEOTIDE SEQUENCE [LARGE SCALE GENOMIC DNA]</scope>
</reference>
<dbReference type="SMART" id="SM00614">
    <property type="entry name" value="ZnF_BED"/>
    <property type="match status" value="1"/>
</dbReference>
<dbReference type="EMBL" id="OOIL02004458">
    <property type="protein sequence ID" value="VFQ91647.1"/>
    <property type="molecule type" value="Genomic_DNA"/>
</dbReference>
<evidence type="ECO:0000256" key="4">
    <source>
        <dbReference type="ARBA" id="ARBA00022771"/>
    </source>
</evidence>
<dbReference type="GO" id="GO:0005634">
    <property type="term" value="C:nucleus"/>
    <property type="evidence" value="ECO:0007669"/>
    <property type="project" value="UniProtKB-SubCell"/>
</dbReference>
<protein>
    <recommendedName>
        <fullName evidence="12">BED-type domain-containing protein</fullName>
    </recommendedName>
</protein>
<evidence type="ECO:0000256" key="7">
    <source>
        <dbReference type="ARBA" id="ARBA00023125"/>
    </source>
</evidence>
<dbReference type="GO" id="GO:0003677">
    <property type="term" value="F:DNA binding"/>
    <property type="evidence" value="ECO:0007669"/>
    <property type="project" value="UniProtKB-KW"/>
</dbReference>
<name>A0A484MSZ1_9ASTE</name>
<sequence length="626" mass="71825">MGTPTDNCVLANSKTPPNKRRRKSSIVWEHFTLVDINGDCTRAFCNQCKRSFAYVTGTKLAGTSHLKRHISLGICPMARLNQDKSQVIPYNPASKAGVSATDRPRKHSRANYVSFVEETCNFMIAKMVIQHGYPLHIVEDSRFAKFVQTLQPQFKCSVDTVEKLVMNIFSRCKQSLSNLLLEIPGCPSLSLDMRTSDQSIGYVLLTGYFIDCHWKFHRRLLNVITVPFLDSGYSFSNVVTTCLTDWCLESKIFTLTLDRSIGNEAVVRNLRNHLSVENRILDGQLIIRSCYARVLSQLARDALDSMTLIVEKVRQSVKFVKTEESHEKMFLLLKKKLQVPSAKELTIDDYTKWNTTYQMLTAASELKEVFSFLNAFDPDYKATISLHEWKQLANTFFHEVWTIQRELMRAASSEDHFLSSFTKPLLEAFDKYWKDCNLVLAVAAVMDPRFKMNYVVFSFGKIYESGADTWIKSIDDGLHELFLGYFVQSLPPPVFVEDIKPHVNQEESVVNADCFSDLDVYVNDFSSIHHHMKSELDQYLEEPPLRQVQNFDVLGWWEMNRFKYPVLSKMASDILCIPVSTILPDSIFNNVQKDLDSFGYSLKPSTVEALICAKDWMQYESLELPL</sequence>
<evidence type="ECO:0000256" key="11">
    <source>
        <dbReference type="SAM" id="MobiDB-lite"/>
    </source>
</evidence>
<dbReference type="OrthoDB" id="2610923at2759"/>
<keyword evidence="8" id="KW-0804">Transcription</keyword>
<feature type="region of interest" description="Disordered" evidence="11">
    <location>
        <begin position="1"/>
        <end position="22"/>
    </location>
</feature>
<evidence type="ECO:0000313" key="14">
    <source>
        <dbReference type="Proteomes" id="UP000595140"/>
    </source>
</evidence>
<evidence type="ECO:0000256" key="10">
    <source>
        <dbReference type="PROSITE-ProRule" id="PRU00027"/>
    </source>
</evidence>
<evidence type="ECO:0000313" key="13">
    <source>
        <dbReference type="EMBL" id="VFQ91647.1"/>
    </source>
</evidence>
<comment type="subcellular location">
    <subcellularLocation>
        <location evidence="1">Nucleus</location>
    </subcellularLocation>
</comment>
<accession>A0A484MSZ1</accession>
<proteinExistence type="predicted"/>
<keyword evidence="5" id="KW-0862">Zinc</keyword>
<keyword evidence="6" id="KW-0805">Transcription regulation</keyword>
<dbReference type="InterPro" id="IPR003656">
    <property type="entry name" value="Znf_BED"/>
</dbReference>
<dbReference type="PANTHER" id="PTHR46481">
    <property type="entry name" value="ZINC FINGER BED DOMAIN-CONTAINING PROTEIN 4"/>
    <property type="match status" value="1"/>
</dbReference>
<organism evidence="13 14">
    <name type="scientific">Cuscuta campestris</name>
    <dbReference type="NCBI Taxonomy" id="132261"/>
    <lineage>
        <taxon>Eukaryota</taxon>
        <taxon>Viridiplantae</taxon>
        <taxon>Streptophyta</taxon>
        <taxon>Embryophyta</taxon>
        <taxon>Tracheophyta</taxon>
        <taxon>Spermatophyta</taxon>
        <taxon>Magnoliopsida</taxon>
        <taxon>eudicotyledons</taxon>
        <taxon>Gunneridae</taxon>
        <taxon>Pentapetalae</taxon>
        <taxon>asterids</taxon>
        <taxon>lamiids</taxon>
        <taxon>Solanales</taxon>
        <taxon>Convolvulaceae</taxon>
        <taxon>Cuscuteae</taxon>
        <taxon>Cuscuta</taxon>
        <taxon>Cuscuta subgen. Grammica</taxon>
        <taxon>Cuscuta sect. Cleistogrammica</taxon>
    </lineage>
</organism>
<dbReference type="InterPro" id="IPR012337">
    <property type="entry name" value="RNaseH-like_sf"/>
</dbReference>
<keyword evidence="4 10" id="KW-0863">Zinc-finger</keyword>
<dbReference type="Pfam" id="PF05699">
    <property type="entry name" value="Dimer_Tnp_hAT"/>
    <property type="match status" value="1"/>
</dbReference>
<dbReference type="InterPro" id="IPR036236">
    <property type="entry name" value="Znf_C2H2_sf"/>
</dbReference>
<evidence type="ECO:0000256" key="8">
    <source>
        <dbReference type="ARBA" id="ARBA00023163"/>
    </source>
</evidence>
<keyword evidence="3" id="KW-0479">Metal-binding</keyword>
<evidence type="ECO:0000256" key="3">
    <source>
        <dbReference type="ARBA" id="ARBA00022723"/>
    </source>
</evidence>
<keyword evidence="9" id="KW-0539">Nucleus</keyword>